<proteinExistence type="predicted"/>
<dbReference type="RefSeq" id="WP_184198278.1">
    <property type="nucleotide sequence ID" value="NZ_BMOX01000170.1"/>
</dbReference>
<feature type="signal peptide" evidence="1">
    <location>
        <begin position="1"/>
        <end position="26"/>
    </location>
</feature>
<comment type="caution">
    <text evidence="2">The sequence shown here is derived from an EMBL/GenBank/DDBJ whole genome shotgun (WGS) entry which is preliminary data.</text>
</comment>
<keyword evidence="1" id="KW-0732">Signal</keyword>
<organism evidence="2 3">
    <name type="scientific">Polymorphobacter multimanifer</name>
    <dbReference type="NCBI Taxonomy" id="1070431"/>
    <lineage>
        <taxon>Bacteria</taxon>
        <taxon>Pseudomonadati</taxon>
        <taxon>Pseudomonadota</taxon>
        <taxon>Alphaproteobacteria</taxon>
        <taxon>Sphingomonadales</taxon>
        <taxon>Sphingosinicellaceae</taxon>
        <taxon>Polymorphobacter</taxon>
    </lineage>
</organism>
<gene>
    <name evidence="2" type="ORF">FHS79_001697</name>
</gene>
<dbReference type="EMBL" id="JACIIV010000011">
    <property type="protein sequence ID" value="MBB6227528.1"/>
    <property type="molecule type" value="Genomic_DNA"/>
</dbReference>
<sequence length="327" mass="36839">MTRFLAALLLATAPLGSILPLVAAHAHGPISADAATQAKYEADRAAILGMAGNYKVKFDFKETTAWDAAYKLHEAKPSGGHEVVRVIEDTPRTIVLQHMLVAEKDGKAFVIKHWRQDWTFEPAQLLTYKGPDQWELEAVPERMRKGRWSQTVWQTDDSPRYGGWGEFSNEGGVPRWRSNWTWRPLARRDAVRKPAYDRYMAINRHQPTPAGWIHWQDNMKMAGDKPVVQEAGLNSYEKFDGFNAARADSYWAATSDYWAVVRAAWAEVMARDKGIRIKEQADWGSVTSERLMTLADEVEAGKVNTKAAGDEARALILTSTRPQVATR</sequence>
<evidence type="ECO:0000313" key="3">
    <source>
        <dbReference type="Proteomes" id="UP000538147"/>
    </source>
</evidence>
<feature type="chain" id="PRO_5032424255" evidence="1">
    <location>
        <begin position="27"/>
        <end position="327"/>
    </location>
</feature>
<reference evidence="2 3" key="1">
    <citation type="submission" date="2020-08" db="EMBL/GenBank/DDBJ databases">
        <title>Genomic Encyclopedia of Type Strains, Phase IV (KMG-IV): sequencing the most valuable type-strain genomes for metagenomic binning, comparative biology and taxonomic classification.</title>
        <authorList>
            <person name="Goeker M."/>
        </authorList>
    </citation>
    <scope>NUCLEOTIDE SEQUENCE [LARGE SCALE GENOMIC DNA]</scope>
    <source>
        <strain evidence="2 3">DSM 102189</strain>
    </source>
</reference>
<dbReference type="Proteomes" id="UP000538147">
    <property type="component" value="Unassembled WGS sequence"/>
</dbReference>
<dbReference type="AlphaFoldDB" id="A0A841LEY5"/>
<dbReference type="Pfam" id="PF20311">
    <property type="entry name" value="DUF6607"/>
    <property type="match status" value="1"/>
</dbReference>
<dbReference type="InterPro" id="IPR046715">
    <property type="entry name" value="DUF6607"/>
</dbReference>
<evidence type="ECO:0000256" key="1">
    <source>
        <dbReference type="SAM" id="SignalP"/>
    </source>
</evidence>
<keyword evidence="3" id="KW-1185">Reference proteome</keyword>
<accession>A0A841LEY5</accession>
<protein>
    <submittedName>
        <fullName evidence="2">Uncharacterized protein</fullName>
    </submittedName>
</protein>
<name>A0A841LEY5_9SPHN</name>
<evidence type="ECO:0000313" key="2">
    <source>
        <dbReference type="EMBL" id="MBB6227528.1"/>
    </source>
</evidence>